<evidence type="ECO:0000256" key="1">
    <source>
        <dbReference type="SAM" id="MobiDB-lite"/>
    </source>
</evidence>
<keyword evidence="3" id="KW-1185">Reference proteome</keyword>
<reference evidence="2 3" key="1">
    <citation type="submission" date="2019-02" db="EMBL/GenBank/DDBJ databases">
        <title>Deep-cultivation of Planctomycetes and their phenomic and genomic characterization uncovers novel biology.</title>
        <authorList>
            <person name="Wiegand S."/>
            <person name="Jogler M."/>
            <person name="Boedeker C."/>
            <person name="Pinto D."/>
            <person name="Vollmers J."/>
            <person name="Rivas-Marin E."/>
            <person name="Kohn T."/>
            <person name="Peeters S.H."/>
            <person name="Heuer A."/>
            <person name="Rast P."/>
            <person name="Oberbeckmann S."/>
            <person name="Bunk B."/>
            <person name="Jeske O."/>
            <person name="Meyerdierks A."/>
            <person name="Storesund J.E."/>
            <person name="Kallscheuer N."/>
            <person name="Luecker S."/>
            <person name="Lage O.M."/>
            <person name="Pohl T."/>
            <person name="Merkel B.J."/>
            <person name="Hornburger P."/>
            <person name="Mueller R.-W."/>
            <person name="Bruemmer F."/>
            <person name="Labrenz M."/>
            <person name="Spormann A.M."/>
            <person name="Op den Camp H."/>
            <person name="Overmann J."/>
            <person name="Amann R."/>
            <person name="Jetten M.S.M."/>
            <person name="Mascher T."/>
            <person name="Medema M.H."/>
            <person name="Devos D.P."/>
            <person name="Kaster A.-K."/>
            <person name="Ovreas L."/>
            <person name="Rohde M."/>
            <person name="Galperin M.Y."/>
            <person name="Jogler C."/>
        </authorList>
    </citation>
    <scope>NUCLEOTIDE SEQUENCE [LARGE SCALE GENOMIC DNA]</scope>
    <source>
        <strain evidence="2 3">Mal48</strain>
    </source>
</reference>
<dbReference type="AlphaFoldDB" id="A0A517QHM5"/>
<name>A0A517QHM5_9PLAN</name>
<gene>
    <name evidence="2" type="ORF">Mal48_02880</name>
</gene>
<feature type="region of interest" description="Disordered" evidence="1">
    <location>
        <begin position="1"/>
        <end position="54"/>
    </location>
</feature>
<dbReference type="EMBL" id="CP036267">
    <property type="protein sequence ID" value="QDT31057.1"/>
    <property type="molecule type" value="Genomic_DNA"/>
</dbReference>
<accession>A0A517QHM5</accession>
<sequence>MILRSESSSKHKKTFGVQQGEPQLHRESFLNQETLPMKSRLQPGYRPRNRGVQQPFLIGPNYAERTFTYVLAARTSIRSQQIESHLLRQVAYSDQSELLEFLLDSS</sequence>
<evidence type="ECO:0000313" key="2">
    <source>
        <dbReference type="EMBL" id="QDT31057.1"/>
    </source>
</evidence>
<dbReference type="KEGG" id="tpol:Mal48_02880"/>
<proteinExistence type="predicted"/>
<organism evidence="2 3">
    <name type="scientific">Thalassoglobus polymorphus</name>
    <dbReference type="NCBI Taxonomy" id="2527994"/>
    <lineage>
        <taxon>Bacteria</taxon>
        <taxon>Pseudomonadati</taxon>
        <taxon>Planctomycetota</taxon>
        <taxon>Planctomycetia</taxon>
        <taxon>Planctomycetales</taxon>
        <taxon>Planctomycetaceae</taxon>
        <taxon>Thalassoglobus</taxon>
    </lineage>
</organism>
<evidence type="ECO:0000313" key="3">
    <source>
        <dbReference type="Proteomes" id="UP000315724"/>
    </source>
</evidence>
<dbReference type="Proteomes" id="UP000315724">
    <property type="component" value="Chromosome"/>
</dbReference>
<protein>
    <submittedName>
        <fullName evidence="2">Uncharacterized protein</fullName>
    </submittedName>
</protein>